<evidence type="ECO:0000256" key="8">
    <source>
        <dbReference type="SAM" id="MobiDB-lite"/>
    </source>
</evidence>
<dbReference type="Pfam" id="PF05644">
    <property type="entry name" value="Miff"/>
    <property type="match status" value="1"/>
</dbReference>
<sequence>MNNFPAGQISNYEWDYRKDINDRMRVPEKISLTNDTLRSKISEEDFSQKTNENMIANEELNPISHTPGFSPDLSQYELDTPKYV</sequence>
<evidence type="ECO:0000256" key="6">
    <source>
        <dbReference type="ARBA" id="ARBA00023128"/>
    </source>
</evidence>
<organism evidence="10 11">
    <name type="scientific">Cichlidogyrus casuarinus</name>
    <dbReference type="NCBI Taxonomy" id="1844966"/>
    <lineage>
        <taxon>Eukaryota</taxon>
        <taxon>Metazoa</taxon>
        <taxon>Spiralia</taxon>
        <taxon>Lophotrochozoa</taxon>
        <taxon>Platyhelminthes</taxon>
        <taxon>Monogenea</taxon>
        <taxon>Monopisthocotylea</taxon>
        <taxon>Dactylogyridea</taxon>
        <taxon>Ancyrocephalidae</taxon>
        <taxon>Cichlidogyrus</taxon>
    </lineage>
</organism>
<keyword evidence="3" id="KW-0812">Transmembrane</keyword>
<dbReference type="AlphaFoldDB" id="A0ABD2PRT0"/>
<evidence type="ECO:0000256" key="1">
    <source>
        <dbReference type="ARBA" id="ARBA00004167"/>
    </source>
</evidence>
<keyword evidence="6" id="KW-0496">Mitochondrion</keyword>
<dbReference type="Proteomes" id="UP001626550">
    <property type="component" value="Unassembled WGS sequence"/>
</dbReference>
<evidence type="ECO:0000313" key="10">
    <source>
        <dbReference type="EMBL" id="KAL3309607.1"/>
    </source>
</evidence>
<feature type="region of interest" description="Disordered" evidence="8">
    <location>
        <begin position="61"/>
        <end position="84"/>
    </location>
</feature>
<keyword evidence="11" id="KW-1185">Reference proteome</keyword>
<accession>A0ABD2PRT0</accession>
<dbReference type="GO" id="GO:0005741">
    <property type="term" value="C:mitochondrial outer membrane"/>
    <property type="evidence" value="ECO:0007669"/>
    <property type="project" value="UniProtKB-SubCell"/>
</dbReference>
<gene>
    <name evidence="10" type="ORF">Ciccas_011845</name>
</gene>
<dbReference type="InterPro" id="IPR039433">
    <property type="entry name" value="Mff-like_dom"/>
</dbReference>
<evidence type="ECO:0000259" key="9">
    <source>
        <dbReference type="Pfam" id="PF05644"/>
    </source>
</evidence>
<dbReference type="EMBL" id="JBJKFK010003732">
    <property type="protein sequence ID" value="KAL3309607.1"/>
    <property type="molecule type" value="Genomic_DNA"/>
</dbReference>
<proteinExistence type="predicted"/>
<keyword evidence="5" id="KW-1133">Transmembrane helix</keyword>
<name>A0ABD2PRT0_9PLAT</name>
<reference evidence="10 11" key="1">
    <citation type="submission" date="2024-11" db="EMBL/GenBank/DDBJ databases">
        <title>Adaptive evolution of stress response genes in parasites aligns with host niche diversity.</title>
        <authorList>
            <person name="Hahn C."/>
            <person name="Resl P."/>
        </authorList>
    </citation>
    <scope>NUCLEOTIDE SEQUENCE [LARGE SCALE GENOMIC DNA]</scope>
    <source>
        <strain evidence="10">EGGRZ-B1_66</strain>
        <tissue evidence="10">Body</tissue>
    </source>
</reference>
<evidence type="ECO:0000256" key="5">
    <source>
        <dbReference type="ARBA" id="ARBA00022989"/>
    </source>
</evidence>
<comment type="subcellular location">
    <subcellularLocation>
        <location evidence="1">Membrane</location>
        <topology evidence="1">Single-pass membrane protein</topology>
    </subcellularLocation>
    <subcellularLocation>
        <location evidence="2">Mitochondrion outer membrane</location>
    </subcellularLocation>
</comment>
<evidence type="ECO:0000313" key="11">
    <source>
        <dbReference type="Proteomes" id="UP001626550"/>
    </source>
</evidence>
<keyword evidence="7" id="KW-0472">Membrane</keyword>
<protein>
    <recommendedName>
        <fullName evidence="9">Mff-like domain-containing protein</fullName>
    </recommendedName>
</protein>
<evidence type="ECO:0000256" key="4">
    <source>
        <dbReference type="ARBA" id="ARBA00022787"/>
    </source>
</evidence>
<evidence type="ECO:0000256" key="3">
    <source>
        <dbReference type="ARBA" id="ARBA00022692"/>
    </source>
</evidence>
<keyword evidence="4" id="KW-1000">Mitochondrion outer membrane</keyword>
<evidence type="ECO:0000256" key="7">
    <source>
        <dbReference type="ARBA" id="ARBA00023136"/>
    </source>
</evidence>
<comment type="caution">
    <text evidence="10">The sequence shown here is derived from an EMBL/GenBank/DDBJ whole genome shotgun (WGS) entry which is preliminary data.</text>
</comment>
<feature type="domain" description="Mff-like" evidence="9">
    <location>
        <begin position="11"/>
        <end position="43"/>
    </location>
</feature>
<evidence type="ECO:0000256" key="2">
    <source>
        <dbReference type="ARBA" id="ARBA00004294"/>
    </source>
</evidence>